<dbReference type="EMBL" id="CP109441">
    <property type="protein sequence ID" value="WUV44041.1"/>
    <property type="molecule type" value="Genomic_DNA"/>
</dbReference>
<keyword evidence="5" id="KW-1185">Reference proteome</keyword>
<dbReference type="GO" id="GO:0004497">
    <property type="term" value="F:monooxygenase activity"/>
    <property type="evidence" value="ECO:0007669"/>
    <property type="project" value="UniProtKB-KW"/>
</dbReference>
<evidence type="ECO:0000313" key="4">
    <source>
        <dbReference type="EMBL" id="WUV44041.1"/>
    </source>
</evidence>
<keyword evidence="2" id="KW-0274">FAD</keyword>
<evidence type="ECO:0000256" key="1">
    <source>
        <dbReference type="ARBA" id="ARBA00022630"/>
    </source>
</evidence>
<dbReference type="Gene3D" id="3.40.30.120">
    <property type="match status" value="1"/>
</dbReference>
<dbReference type="Pfam" id="PF21274">
    <property type="entry name" value="Rng_hyd_C"/>
    <property type="match status" value="1"/>
</dbReference>
<evidence type="ECO:0000256" key="2">
    <source>
        <dbReference type="ARBA" id="ARBA00022827"/>
    </source>
</evidence>
<proteinExistence type="predicted"/>
<dbReference type="PANTHER" id="PTHR43004:SF8">
    <property type="entry name" value="FAD-BINDING DOMAIN-CONTAINING PROTEIN-RELATED"/>
    <property type="match status" value="1"/>
</dbReference>
<dbReference type="RefSeq" id="WP_329406752.1">
    <property type="nucleotide sequence ID" value="NZ_CP109441.1"/>
</dbReference>
<sequence length="262" mass="27427">MAQVRFLVGDAAHRHPPTGGLGLNTAIGDVANPAWKIAAVLAGEASDALLDSYESERMPVAARNVEHSLRNAGRHAPVAAALGLENGQSEQDGWAQISVWASDTPEGTRRRDAAAVAVAHNAEDYSQLNIEAGFAYEVGAVIPDGSSPPPGHNSATEFHPTARPGHHIPHVWLDRGGQRVSTSDLVAPLGLTLFVDAAGGPVWRRAAETVTDVRLTVVEVGGELADLSGEWASVRGTGRMVRCSCGPTVMSRGAPPPLWAPN</sequence>
<dbReference type="SUPFAM" id="SSF51905">
    <property type="entry name" value="FAD/NAD(P)-binding domain"/>
    <property type="match status" value="1"/>
</dbReference>
<keyword evidence="1" id="KW-0285">Flavoprotein</keyword>
<dbReference type="PRINTS" id="PR00420">
    <property type="entry name" value="RNGMNOXGNASE"/>
</dbReference>
<keyword evidence="4" id="KW-0503">Monooxygenase</keyword>
<gene>
    <name evidence="4" type="ORF">OG563_33315</name>
</gene>
<keyword evidence="4" id="KW-0560">Oxidoreductase</keyword>
<dbReference type="Gene3D" id="3.50.50.60">
    <property type="entry name" value="FAD/NAD(P)-binding domain"/>
    <property type="match status" value="1"/>
</dbReference>
<evidence type="ECO:0000313" key="5">
    <source>
        <dbReference type="Proteomes" id="UP001432062"/>
    </source>
</evidence>
<protein>
    <submittedName>
        <fullName evidence="4">FAD-dependent monooxygenase</fullName>
    </submittedName>
</protein>
<dbReference type="InterPro" id="IPR036188">
    <property type="entry name" value="FAD/NAD-bd_sf"/>
</dbReference>
<dbReference type="Proteomes" id="UP001432062">
    <property type="component" value="Chromosome"/>
</dbReference>
<accession>A0ABZ1YM21</accession>
<reference evidence="4" key="1">
    <citation type="submission" date="2022-10" db="EMBL/GenBank/DDBJ databases">
        <title>The complete genomes of actinobacterial strains from the NBC collection.</title>
        <authorList>
            <person name="Joergensen T.S."/>
            <person name="Alvarez Arevalo M."/>
            <person name="Sterndorff E.B."/>
            <person name="Faurdal D."/>
            <person name="Vuksanovic O."/>
            <person name="Mourched A.-S."/>
            <person name="Charusanti P."/>
            <person name="Shaw S."/>
            <person name="Blin K."/>
            <person name="Weber T."/>
        </authorList>
    </citation>
    <scope>NUCLEOTIDE SEQUENCE</scope>
    <source>
        <strain evidence="4">NBC_01482</strain>
    </source>
</reference>
<dbReference type="InterPro" id="IPR002938">
    <property type="entry name" value="FAD-bd"/>
</dbReference>
<organism evidence="4 5">
    <name type="scientific">Nocardia vinacea</name>
    <dbReference type="NCBI Taxonomy" id="96468"/>
    <lineage>
        <taxon>Bacteria</taxon>
        <taxon>Bacillati</taxon>
        <taxon>Actinomycetota</taxon>
        <taxon>Actinomycetes</taxon>
        <taxon>Mycobacteriales</taxon>
        <taxon>Nocardiaceae</taxon>
        <taxon>Nocardia</taxon>
    </lineage>
</organism>
<dbReference type="Pfam" id="PF01494">
    <property type="entry name" value="FAD_binding_3"/>
    <property type="match status" value="1"/>
</dbReference>
<feature type="domain" description="FAD-binding" evidence="3">
    <location>
        <begin position="6"/>
        <end position="67"/>
    </location>
</feature>
<dbReference type="InterPro" id="IPR050641">
    <property type="entry name" value="RIFMO-like"/>
</dbReference>
<dbReference type="PANTHER" id="PTHR43004">
    <property type="entry name" value="TRK SYSTEM POTASSIUM UPTAKE PROTEIN"/>
    <property type="match status" value="1"/>
</dbReference>
<name>A0ABZ1YM21_9NOCA</name>
<evidence type="ECO:0000259" key="3">
    <source>
        <dbReference type="Pfam" id="PF01494"/>
    </source>
</evidence>